<sequence>FVQGIDALFKVALMLIGNHRALILQCDTFEAIVDFLKITLPEMVQVQMERIINQAFELDIDKELQSYEVEYHVLSEEMKFYPLQPHLPQHLQHSHPNRDYNRHDKGQSPSASMTTMERPYRKFDKTRMSIDLEMLYRLEHDNSSLRNQNAELVEKLQQEQSQRDSCEQSVVAGQVERDKLRSQILALELERAALLMAVTKLQKLIPLNNQQHLNISRPAALPTSHSLPALDTVSDLSQTTTCFTTTNDIPLEDASRDSVTSVSDGGESSNKIPVGLNSSKNIPVTSCGHTELVTSQAVHEHDSRTVTESGLSSCTITVSSSLTPDAADLTTRQCDIDEQTTKSLTGADQHFSQTDLHTFTTVSSTRQAYLSRSISNVVTRYPTGDSPASEDRHKSVKVMVQRSPTSSI</sequence>
<dbReference type="EMBL" id="HACG01032806">
    <property type="protein sequence ID" value="CEK79671.1"/>
    <property type="molecule type" value="Transcribed_RNA"/>
</dbReference>
<keyword evidence="1" id="KW-0175">Coiled coil</keyword>
<evidence type="ECO:0008006" key="5">
    <source>
        <dbReference type="Google" id="ProtNLM"/>
    </source>
</evidence>
<dbReference type="Gene3D" id="1.10.472.80">
    <property type="entry name" value="Ypt/Rab-GAP domain of gyp1p, domain 3"/>
    <property type="match status" value="1"/>
</dbReference>
<feature type="region of interest" description="Disordered" evidence="2">
    <location>
        <begin position="381"/>
        <end position="408"/>
    </location>
</feature>
<accession>A0A0B7AG96</accession>
<feature type="compositionally biased region" description="Polar residues" evidence="2">
    <location>
        <begin position="257"/>
        <end position="277"/>
    </location>
</feature>
<organism evidence="4">
    <name type="scientific">Arion vulgaris</name>
    <dbReference type="NCBI Taxonomy" id="1028688"/>
    <lineage>
        <taxon>Eukaryota</taxon>
        <taxon>Metazoa</taxon>
        <taxon>Spiralia</taxon>
        <taxon>Lophotrochozoa</taxon>
        <taxon>Mollusca</taxon>
        <taxon>Gastropoda</taxon>
        <taxon>Heterobranchia</taxon>
        <taxon>Euthyneura</taxon>
        <taxon>Panpulmonata</taxon>
        <taxon>Eupulmonata</taxon>
        <taxon>Stylommatophora</taxon>
        <taxon>Helicina</taxon>
        <taxon>Arionoidea</taxon>
        <taxon>Arionidae</taxon>
        <taxon>Arion</taxon>
    </lineage>
</organism>
<evidence type="ECO:0000256" key="2">
    <source>
        <dbReference type="SAM" id="MobiDB-lite"/>
    </source>
</evidence>
<feature type="region of interest" description="Disordered" evidence="2">
    <location>
        <begin position="255"/>
        <end position="277"/>
    </location>
</feature>
<feature type="coiled-coil region" evidence="1">
    <location>
        <begin position="135"/>
        <end position="169"/>
    </location>
</feature>
<evidence type="ECO:0000313" key="3">
    <source>
        <dbReference type="EMBL" id="CEK79671.1"/>
    </source>
</evidence>
<protein>
    <recommendedName>
        <fullName evidence="5">Rab-GAP TBC domain-containing protein</fullName>
    </recommendedName>
</protein>
<dbReference type="EMBL" id="HACG01032807">
    <property type="protein sequence ID" value="CEK79672.1"/>
    <property type="molecule type" value="Transcribed_RNA"/>
</dbReference>
<proteinExistence type="predicted"/>
<feature type="non-terminal residue" evidence="4">
    <location>
        <position position="1"/>
    </location>
</feature>
<dbReference type="AlphaFoldDB" id="A0A0B7AG96"/>
<feature type="region of interest" description="Disordered" evidence="2">
    <location>
        <begin position="87"/>
        <end position="118"/>
    </location>
</feature>
<evidence type="ECO:0000256" key="1">
    <source>
        <dbReference type="SAM" id="Coils"/>
    </source>
</evidence>
<dbReference type="PANTHER" id="PTHR47219">
    <property type="entry name" value="RAB GTPASE-ACTIVATING PROTEIN 1-LIKE"/>
    <property type="match status" value="1"/>
</dbReference>
<dbReference type="InterPro" id="IPR050302">
    <property type="entry name" value="Rab_GAP_TBC_domain"/>
</dbReference>
<feature type="compositionally biased region" description="Basic and acidic residues" evidence="2">
    <location>
        <begin position="96"/>
        <end position="106"/>
    </location>
</feature>
<name>A0A0B7AG96_9EUPU</name>
<reference evidence="4" key="1">
    <citation type="submission" date="2014-12" db="EMBL/GenBank/DDBJ databases">
        <title>Insight into the proteome of Arion vulgaris.</title>
        <authorList>
            <person name="Aradska J."/>
            <person name="Bulat T."/>
            <person name="Smidak R."/>
            <person name="Sarate P."/>
            <person name="Gangsoo J."/>
            <person name="Sialana F."/>
            <person name="Bilban M."/>
            <person name="Lubec G."/>
        </authorList>
    </citation>
    <scope>NUCLEOTIDE SEQUENCE</scope>
    <source>
        <tissue evidence="4">Skin</tissue>
    </source>
</reference>
<gene>
    <name evidence="4" type="primary">ORF116786</name>
    <name evidence="3" type="synonym">ORF116783</name>
</gene>
<dbReference type="PANTHER" id="PTHR47219:SF16">
    <property type="entry name" value="GTPASE ACTIVATING PROTEIN"/>
    <property type="match status" value="1"/>
</dbReference>
<evidence type="ECO:0000313" key="4">
    <source>
        <dbReference type="EMBL" id="CEK79672.1"/>
    </source>
</evidence>